<reference evidence="9 10" key="1">
    <citation type="submission" date="2022-11" db="EMBL/GenBank/DDBJ databases">
        <title>Anaerobic phenanthrene biodegradation by a DNRA strain PheN6.</title>
        <authorList>
            <person name="Zhang Z."/>
        </authorList>
    </citation>
    <scope>NUCLEOTIDE SEQUENCE [LARGE SCALE GENOMIC DNA]</scope>
    <source>
        <strain evidence="9 10">PheN6</strain>
    </source>
</reference>
<dbReference type="InterPro" id="IPR009075">
    <property type="entry name" value="AcylCo_DH/oxidase_C"/>
</dbReference>
<keyword evidence="10" id="KW-1185">Reference proteome</keyword>
<evidence type="ECO:0000256" key="4">
    <source>
        <dbReference type="ARBA" id="ARBA00022827"/>
    </source>
</evidence>
<evidence type="ECO:0000313" key="9">
    <source>
        <dbReference type="EMBL" id="MDC5698520.1"/>
    </source>
</evidence>
<dbReference type="InterPro" id="IPR009100">
    <property type="entry name" value="AcylCoA_DH/oxidase_NM_dom_sf"/>
</dbReference>
<evidence type="ECO:0000256" key="1">
    <source>
        <dbReference type="ARBA" id="ARBA00001974"/>
    </source>
</evidence>
<dbReference type="SUPFAM" id="SSF56645">
    <property type="entry name" value="Acyl-CoA dehydrogenase NM domain-like"/>
    <property type="match status" value="1"/>
</dbReference>
<dbReference type="EMBL" id="JAPFQL010000071">
    <property type="protein sequence ID" value="MDC5698520.1"/>
    <property type="molecule type" value="Genomic_DNA"/>
</dbReference>
<dbReference type="Gene3D" id="1.20.140.10">
    <property type="entry name" value="Butyryl-CoA Dehydrogenase, subunit A, domain 3"/>
    <property type="match status" value="1"/>
</dbReference>
<gene>
    <name evidence="9" type="ORF">OO014_14775</name>
</gene>
<keyword evidence="5" id="KW-0560">Oxidoreductase</keyword>
<dbReference type="Gene3D" id="2.40.110.10">
    <property type="entry name" value="Butyryl-CoA Dehydrogenase, subunit A, domain 2"/>
    <property type="match status" value="1"/>
</dbReference>
<feature type="domain" description="Acyl-CoA dehydrogenase/oxidase N-terminal" evidence="8">
    <location>
        <begin position="7"/>
        <end position="117"/>
    </location>
</feature>
<organism evidence="9 10">
    <name type="scientific">Intrasporangium calvum</name>
    <dbReference type="NCBI Taxonomy" id="53358"/>
    <lineage>
        <taxon>Bacteria</taxon>
        <taxon>Bacillati</taxon>
        <taxon>Actinomycetota</taxon>
        <taxon>Actinomycetes</taxon>
        <taxon>Micrococcales</taxon>
        <taxon>Intrasporangiaceae</taxon>
        <taxon>Intrasporangium</taxon>
    </lineage>
</organism>
<keyword evidence="3 5" id="KW-0285">Flavoprotein</keyword>
<dbReference type="InterPro" id="IPR036250">
    <property type="entry name" value="AcylCo_DH-like_C"/>
</dbReference>
<dbReference type="Pfam" id="PF02771">
    <property type="entry name" value="Acyl-CoA_dh_N"/>
    <property type="match status" value="1"/>
</dbReference>
<evidence type="ECO:0000256" key="3">
    <source>
        <dbReference type="ARBA" id="ARBA00022630"/>
    </source>
</evidence>
<dbReference type="PANTHER" id="PTHR43884">
    <property type="entry name" value="ACYL-COA DEHYDROGENASE"/>
    <property type="match status" value="1"/>
</dbReference>
<evidence type="ECO:0000256" key="5">
    <source>
        <dbReference type="RuleBase" id="RU362125"/>
    </source>
</evidence>
<comment type="cofactor">
    <cofactor evidence="1 5">
        <name>FAD</name>
        <dbReference type="ChEBI" id="CHEBI:57692"/>
    </cofactor>
</comment>
<dbReference type="PANTHER" id="PTHR43884:SF37">
    <property type="entry name" value="ACYL-COA DEHYDROGENASE"/>
    <property type="match status" value="1"/>
</dbReference>
<keyword evidence="4 5" id="KW-0274">FAD</keyword>
<feature type="domain" description="Acyl-CoA dehydrogenase/oxidase C-terminal" evidence="6">
    <location>
        <begin position="228"/>
        <end position="377"/>
    </location>
</feature>
<dbReference type="Pfam" id="PF02770">
    <property type="entry name" value="Acyl-CoA_dh_M"/>
    <property type="match status" value="1"/>
</dbReference>
<name>A0ABT5GKU9_9MICO</name>
<proteinExistence type="inferred from homology"/>
<evidence type="ECO:0000259" key="8">
    <source>
        <dbReference type="Pfam" id="PF02771"/>
    </source>
</evidence>
<feature type="domain" description="Acyl-CoA oxidase/dehydrogenase middle" evidence="7">
    <location>
        <begin position="121"/>
        <end position="214"/>
    </location>
</feature>
<dbReference type="InterPro" id="IPR037069">
    <property type="entry name" value="AcylCoA_DH/ox_N_sf"/>
</dbReference>
<dbReference type="InterPro" id="IPR006091">
    <property type="entry name" value="Acyl-CoA_Oxase/DH_mid-dom"/>
</dbReference>
<accession>A0ABT5GKU9</accession>
<evidence type="ECO:0000256" key="2">
    <source>
        <dbReference type="ARBA" id="ARBA00009347"/>
    </source>
</evidence>
<dbReference type="Gene3D" id="1.10.540.10">
    <property type="entry name" value="Acyl-CoA dehydrogenase/oxidase, N-terminal domain"/>
    <property type="match status" value="1"/>
</dbReference>
<dbReference type="Pfam" id="PF00441">
    <property type="entry name" value="Acyl-CoA_dh_1"/>
    <property type="match status" value="1"/>
</dbReference>
<dbReference type="Proteomes" id="UP001150259">
    <property type="component" value="Unassembled WGS sequence"/>
</dbReference>
<evidence type="ECO:0000259" key="7">
    <source>
        <dbReference type="Pfam" id="PF02770"/>
    </source>
</evidence>
<dbReference type="InterPro" id="IPR046373">
    <property type="entry name" value="Acyl-CoA_Oxase/DH_mid-dom_sf"/>
</dbReference>
<protein>
    <submittedName>
        <fullName evidence="9">Acyl-CoA dehydrogenase family protein</fullName>
    </submittedName>
</protein>
<dbReference type="SUPFAM" id="SSF47203">
    <property type="entry name" value="Acyl-CoA dehydrogenase C-terminal domain-like"/>
    <property type="match status" value="1"/>
</dbReference>
<evidence type="ECO:0000313" key="10">
    <source>
        <dbReference type="Proteomes" id="UP001150259"/>
    </source>
</evidence>
<comment type="similarity">
    <text evidence="2 5">Belongs to the acyl-CoA dehydrogenase family.</text>
</comment>
<dbReference type="InterPro" id="IPR013786">
    <property type="entry name" value="AcylCoA_DH/ox_N"/>
</dbReference>
<dbReference type="RefSeq" id="WP_272463093.1">
    <property type="nucleotide sequence ID" value="NZ_JAPFQL010000071.1"/>
</dbReference>
<comment type="caution">
    <text evidence="9">The sequence shown here is derived from an EMBL/GenBank/DDBJ whole genome shotgun (WGS) entry which is preliminary data.</text>
</comment>
<sequence>MHYAFDEDQETYAQEVRKFAVKTLAPHYQSDDKAAEFRRQLALDMAGMGLTGLRIPEEYGGQEATAVIAGIAAEEVGREDFNAGYLIINTALISDIIVRNATDEQKAAWLPGIATGETVPCICITEPGHGTDAASLELKATPTADGTGWTLHGEKTSITLGMAADRAVVLARTGGPGARGVSAFWVDLAHPSVSRSAFDDLGSRAIGRASLHFDGTPVTRDDLIGEEGGGFVSVMQGFDYSRAIIGLLCIGAAQASLDEAIQWSRDREAFGAPIGTFQGVSFPLAEAATYLKGARHVCFEALWRKDHDREHSAEAAMAKFWAPKLAADVIHQCLLTIGHVGYSTEHKVGQRLRDVIGLEIGDGTAQVSKLVISRNLLGRKYAP</sequence>
<evidence type="ECO:0000259" key="6">
    <source>
        <dbReference type="Pfam" id="PF00441"/>
    </source>
</evidence>